<dbReference type="Gene3D" id="3.20.20.80">
    <property type="entry name" value="Glycosidases"/>
    <property type="match status" value="1"/>
</dbReference>
<evidence type="ECO:0000256" key="2">
    <source>
        <dbReference type="ARBA" id="ARBA00022669"/>
    </source>
</evidence>
<name>A0A6J2UC64_DROLE</name>
<evidence type="ECO:0000256" key="3">
    <source>
        <dbReference type="ARBA" id="ARBA00022729"/>
    </source>
</evidence>
<dbReference type="InterPro" id="IPR002557">
    <property type="entry name" value="Chitin-bd_dom"/>
</dbReference>
<keyword evidence="6 7" id="KW-0326">Glycosidase</keyword>
<organism evidence="11 12">
    <name type="scientific">Drosophila lebanonensis</name>
    <name type="common">Fruit fly</name>
    <name type="synonym">Scaptodrosophila lebanonensis</name>
    <dbReference type="NCBI Taxonomy" id="7225"/>
    <lineage>
        <taxon>Eukaryota</taxon>
        <taxon>Metazoa</taxon>
        <taxon>Ecdysozoa</taxon>
        <taxon>Arthropoda</taxon>
        <taxon>Hexapoda</taxon>
        <taxon>Insecta</taxon>
        <taxon>Pterygota</taxon>
        <taxon>Neoptera</taxon>
        <taxon>Endopterygota</taxon>
        <taxon>Diptera</taxon>
        <taxon>Brachycera</taxon>
        <taxon>Muscomorpha</taxon>
        <taxon>Ephydroidea</taxon>
        <taxon>Drosophilidae</taxon>
        <taxon>Scaptodrosophila</taxon>
    </lineage>
</organism>
<dbReference type="PANTHER" id="PTHR11177:SF317">
    <property type="entry name" value="CHITINASE 12-RELATED"/>
    <property type="match status" value="1"/>
</dbReference>
<dbReference type="FunFam" id="3.10.50.10:FF:000008">
    <property type="entry name" value="Chitinase 11"/>
    <property type="match status" value="1"/>
</dbReference>
<keyword evidence="11" id="KW-1185">Reference proteome</keyword>
<gene>
    <name evidence="12" type="primary">LOC115632564</name>
</gene>
<evidence type="ECO:0000256" key="4">
    <source>
        <dbReference type="ARBA" id="ARBA00022801"/>
    </source>
</evidence>
<dbReference type="RefSeq" id="XP_030385645.1">
    <property type="nucleotide sequence ID" value="XM_030529785.1"/>
</dbReference>
<dbReference type="SMART" id="SM00636">
    <property type="entry name" value="Glyco_18"/>
    <property type="match status" value="1"/>
</dbReference>
<feature type="domain" description="Chitin-binding type-2" evidence="9">
    <location>
        <begin position="392"/>
        <end position="446"/>
    </location>
</feature>
<evidence type="ECO:0000256" key="5">
    <source>
        <dbReference type="ARBA" id="ARBA00023157"/>
    </source>
</evidence>
<dbReference type="PROSITE" id="PS50940">
    <property type="entry name" value="CHIT_BIND_II"/>
    <property type="match status" value="1"/>
</dbReference>
<dbReference type="InterPro" id="IPR001579">
    <property type="entry name" value="Glyco_hydro_18_chit_AS"/>
</dbReference>
<accession>A0A6J2UC64</accession>
<keyword evidence="4 7" id="KW-0378">Hydrolase</keyword>
<dbReference type="PROSITE" id="PS51910">
    <property type="entry name" value="GH18_2"/>
    <property type="match status" value="1"/>
</dbReference>
<comment type="similarity">
    <text evidence="1">Belongs to the glycosyl hydrolase 18 family. Chitinase class II subfamily.</text>
</comment>
<dbReference type="GO" id="GO:0004568">
    <property type="term" value="F:chitinase activity"/>
    <property type="evidence" value="ECO:0007669"/>
    <property type="project" value="UniProtKB-ARBA"/>
</dbReference>
<dbReference type="PROSITE" id="PS01095">
    <property type="entry name" value="GH18_1"/>
    <property type="match status" value="1"/>
</dbReference>
<dbReference type="SUPFAM" id="SSF51445">
    <property type="entry name" value="(Trans)glycosidases"/>
    <property type="match status" value="1"/>
</dbReference>
<dbReference type="InterPro" id="IPR001223">
    <property type="entry name" value="Glyco_hydro18_cat"/>
</dbReference>
<dbReference type="Gene3D" id="3.10.50.10">
    <property type="match status" value="1"/>
</dbReference>
<reference evidence="12" key="1">
    <citation type="submission" date="2025-08" db="UniProtKB">
        <authorList>
            <consortium name="RefSeq"/>
        </authorList>
    </citation>
    <scope>IDENTIFICATION</scope>
    <source>
        <strain evidence="12">11010-0011.00</strain>
        <tissue evidence="12">Whole body</tissue>
    </source>
</reference>
<dbReference type="GO" id="GO:0008061">
    <property type="term" value="F:chitin binding"/>
    <property type="evidence" value="ECO:0007669"/>
    <property type="project" value="UniProtKB-KW"/>
</dbReference>
<evidence type="ECO:0000313" key="12">
    <source>
        <dbReference type="RefSeq" id="XP_030385645.1"/>
    </source>
</evidence>
<dbReference type="Proteomes" id="UP000504634">
    <property type="component" value="Unplaced"/>
</dbReference>
<evidence type="ECO:0000259" key="10">
    <source>
        <dbReference type="PROSITE" id="PS51910"/>
    </source>
</evidence>
<feature type="domain" description="GH18" evidence="10">
    <location>
        <begin position="22"/>
        <end position="379"/>
    </location>
</feature>
<dbReference type="InterPro" id="IPR029070">
    <property type="entry name" value="Chitinase_insertion_sf"/>
</dbReference>
<keyword evidence="2" id="KW-0147">Chitin-binding</keyword>
<dbReference type="InterPro" id="IPR011583">
    <property type="entry name" value="Chitinase_II/V-like_cat"/>
</dbReference>
<sequence length="471" mass="53673">MKIIQAILLLMTSMFCAHGKDYNIFCYWNTTAFYRKNVASFQAWHIDVRLCTHLGYSHFGISETGAIKMVDEHLDKKIELINQVINLRHSASKLKVFASVGGWTVDSKLMSNMAADMRKRDRFFSSVIEFLYSWHFDGLDLDWEFPTQRGGRPEDRNNFVVLLEELKIILHEHKFQLSVAVAARTDEATLAAYDIPNIVKHADLVNLITYDFDRPFGKHVAHNAPLYGAGNASSVERAVRQWVKQGGKPAKLLLGIPFFAQTYTLKQLSNTSVGAPSRGPGYPGVSTLQRGFMGYNEFCMRASKWTKKYDEEAHVPYAIKHSQWLSYEDGRSINEKLRLLKSLNLGGAMVWSIDTDDFRGNCGERFSLLRIVNAGIGDAKLLTTQAPTTEGFGMCPQDGFFRHPWFCEYYHECRDGQRFDYECINGEYFDADLGQCSAASSVYCPQNFVTWKPGERVYNFRDLPLNLKIAK</sequence>
<dbReference type="OrthoDB" id="76388at2759"/>
<evidence type="ECO:0000259" key="9">
    <source>
        <dbReference type="PROSITE" id="PS50940"/>
    </source>
</evidence>
<evidence type="ECO:0000256" key="6">
    <source>
        <dbReference type="ARBA" id="ARBA00023295"/>
    </source>
</evidence>
<evidence type="ECO:0000256" key="1">
    <source>
        <dbReference type="ARBA" id="ARBA00009121"/>
    </source>
</evidence>
<proteinExistence type="inferred from homology"/>
<feature type="signal peptide" evidence="8">
    <location>
        <begin position="1"/>
        <end position="19"/>
    </location>
</feature>
<dbReference type="GO" id="GO:0005975">
    <property type="term" value="P:carbohydrate metabolic process"/>
    <property type="evidence" value="ECO:0007669"/>
    <property type="project" value="InterPro"/>
</dbReference>
<evidence type="ECO:0000313" key="11">
    <source>
        <dbReference type="Proteomes" id="UP000504634"/>
    </source>
</evidence>
<dbReference type="SMART" id="SM00494">
    <property type="entry name" value="ChtBD2"/>
    <property type="match status" value="1"/>
</dbReference>
<dbReference type="InterPro" id="IPR036508">
    <property type="entry name" value="Chitin-bd_dom_sf"/>
</dbReference>
<dbReference type="Gene3D" id="2.170.140.10">
    <property type="entry name" value="Chitin binding domain"/>
    <property type="match status" value="1"/>
</dbReference>
<keyword evidence="3 8" id="KW-0732">Signal</keyword>
<dbReference type="InterPro" id="IPR050314">
    <property type="entry name" value="Glycosyl_Hydrlase_18"/>
</dbReference>
<protein>
    <submittedName>
        <fullName evidence="12">Chitinase-3-like protein 1</fullName>
    </submittedName>
</protein>
<evidence type="ECO:0000256" key="8">
    <source>
        <dbReference type="SAM" id="SignalP"/>
    </source>
</evidence>
<dbReference type="GeneID" id="115632564"/>
<dbReference type="InterPro" id="IPR017853">
    <property type="entry name" value="GH"/>
</dbReference>
<dbReference type="SUPFAM" id="SSF54556">
    <property type="entry name" value="Chitinase insertion domain"/>
    <property type="match status" value="1"/>
</dbReference>
<dbReference type="GO" id="GO:0006032">
    <property type="term" value="P:chitin catabolic process"/>
    <property type="evidence" value="ECO:0007669"/>
    <property type="project" value="UniProtKB-ARBA"/>
</dbReference>
<dbReference type="AlphaFoldDB" id="A0A6J2UC64"/>
<keyword evidence="5" id="KW-1015">Disulfide bond</keyword>
<dbReference type="GO" id="GO:0005576">
    <property type="term" value="C:extracellular region"/>
    <property type="evidence" value="ECO:0007669"/>
    <property type="project" value="InterPro"/>
</dbReference>
<dbReference type="SUPFAM" id="SSF57625">
    <property type="entry name" value="Invertebrate chitin-binding proteins"/>
    <property type="match status" value="1"/>
</dbReference>
<dbReference type="Pfam" id="PF01607">
    <property type="entry name" value="CBM_14"/>
    <property type="match status" value="1"/>
</dbReference>
<dbReference type="PANTHER" id="PTHR11177">
    <property type="entry name" value="CHITINASE"/>
    <property type="match status" value="1"/>
</dbReference>
<dbReference type="Pfam" id="PF00704">
    <property type="entry name" value="Glyco_hydro_18"/>
    <property type="match status" value="1"/>
</dbReference>
<evidence type="ECO:0000256" key="7">
    <source>
        <dbReference type="RuleBase" id="RU000489"/>
    </source>
</evidence>
<feature type="chain" id="PRO_5026945802" evidence="8">
    <location>
        <begin position="20"/>
        <end position="471"/>
    </location>
</feature>